<name>A0A1M5M9V6_9BACT</name>
<sequence length="92" mass="10379">MAVSVILYVDKISDVRKGRILGVFSSPEMAWQAFKNRTGRAPYSLGTFHYSTLETFQLELAQSKGVASSIKIYSHTNFDILIQWNVVDKPLP</sequence>
<dbReference type="Proteomes" id="UP000184212">
    <property type="component" value="Unassembled WGS sequence"/>
</dbReference>
<gene>
    <name evidence="1" type="ORF">SAMN04488109_1635</name>
</gene>
<protein>
    <submittedName>
        <fullName evidence="1">Uncharacterized protein</fullName>
    </submittedName>
</protein>
<organism evidence="1 2">
    <name type="scientific">Chryseolinea serpens</name>
    <dbReference type="NCBI Taxonomy" id="947013"/>
    <lineage>
        <taxon>Bacteria</taxon>
        <taxon>Pseudomonadati</taxon>
        <taxon>Bacteroidota</taxon>
        <taxon>Cytophagia</taxon>
        <taxon>Cytophagales</taxon>
        <taxon>Fulvivirgaceae</taxon>
        <taxon>Chryseolinea</taxon>
    </lineage>
</organism>
<reference evidence="1 2" key="1">
    <citation type="submission" date="2016-11" db="EMBL/GenBank/DDBJ databases">
        <authorList>
            <person name="Jaros S."/>
            <person name="Januszkiewicz K."/>
            <person name="Wedrychowicz H."/>
        </authorList>
    </citation>
    <scope>NUCLEOTIDE SEQUENCE [LARGE SCALE GENOMIC DNA]</scope>
    <source>
        <strain evidence="1 2">DSM 24574</strain>
    </source>
</reference>
<evidence type="ECO:0000313" key="1">
    <source>
        <dbReference type="EMBL" id="SHG74048.1"/>
    </source>
</evidence>
<dbReference type="STRING" id="947013.SAMN04488109_1635"/>
<dbReference type="AlphaFoldDB" id="A0A1M5M9V6"/>
<proteinExistence type="predicted"/>
<keyword evidence="2" id="KW-1185">Reference proteome</keyword>
<dbReference type="EMBL" id="FQWQ01000001">
    <property type="protein sequence ID" value="SHG74048.1"/>
    <property type="molecule type" value="Genomic_DNA"/>
</dbReference>
<accession>A0A1M5M9V6</accession>
<evidence type="ECO:0000313" key="2">
    <source>
        <dbReference type="Proteomes" id="UP000184212"/>
    </source>
</evidence>